<dbReference type="PROSITE" id="PS00041">
    <property type="entry name" value="HTH_ARAC_FAMILY_1"/>
    <property type="match status" value="1"/>
</dbReference>
<name>A0A512M6N8_9BACT</name>
<dbReference type="InterPro" id="IPR020449">
    <property type="entry name" value="Tscrpt_reg_AraC-type_HTH"/>
</dbReference>
<dbReference type="InterPro" id="IPR000014">
    <property type="entry name" value="PAS"/>
</dbReference>
<evidence type="ECO:0000313" key="6">
    <source>
        <dbReference type="Proteomes" id="UP000321577"/>
    </source>
</evidence>
<dbReference type="NCBIfam" id="TIGR00229">
    <property type="entry name" value="sensory_box"/>
    <property type="match status" value="1"/>
</dbReference>
<dbReference type="PROSITE" id="PS01124">
    <property type="entry name" value="HTH_ARAC_FAMILY_2"/>
    <property type="match status" value="1"/>
</dbReference>
<dbReference type="InterPro" id="IPR018060">
    <property type="entry name" value="HTH_AraC"/>
</dbReference>
<dbReference type="InterPro" id="IPR009057">
    <property type="entry name" value="Homeodomain-like_sf"/>
</dbReference>
<dbReference type="RefSeq" id="WP_146849997.1">
    <property type="nucleotide sequence ID" value="NZ_BKAG01000009.1"/>
</dbReference>
<dbReference type="AlphaFoldDB" id="A0A512M6N8"/>
<feature type="domain" description="HTH araC/xylS-type" evidence="4">
    <location>
        <begin position="151"/>
        <end position="249"/>
    </location>
</feature>
<dbReference type="InterPro" id="IPR013656">
    <property type="entry name" value="PAS_4"/>
</dbReference>
<dbReference type="GO" id="GO:0003700">
    <property type="term" value="F:DNA-binding transcription factor activity"/>
    <property type="evidence" value="ECO:0007669"/>
    <property type="project" value="InterPro"/>
</dbReference>
<accession>A0A512M6N8</accession>
<comment type="caution">
    <text evidence="5">The sequence shown here is derived from an EMBL/GenBank/DDBJ whole genome shotgun (WGS) entry which is preliminary data.</text>
</comment>
<dbReference type="PANTHER" id="PTHR43280:SF28">
    <property type="entry name" value="HTH-TYPE TRANSCRIPTIONAL ACTIVATOR RHAS"/>
    <property type="match status" value="1"/>
</dbReference>
<evidence type="ECO:0000259" key="4">
    <source>
        <dbReference type="PROSITE" id="PS01124"/>
    </source>
</evidence>
<dbReference type="Pfam" id="PF08448">
    <property type="entry name" value="PAS_4"/>
    <property type="match status" value="1"/>
</dbReference>
<sequence>MKKPNTGLPGLFSDKGALLIDTTHIEQIADLMHDTAFFIKDAAGRYVVVNHSLVERHGLSEKAQMIGRRPCDVCPGDFGRIPTEQDAQVLRTGRPIIERLEMFWRKPHKPVWGLTSKIPIRDEHGRVTGLIGISKDLTALVSRDDVPPAIAVALRHLESSFDQPLSPSSLAKKSGMSSARFARVIKRIHGISPMQLITKTRITAGSRLLRETDASIAEIALECGFSDHSAFTRAFRAVTGMSPSECRKSATTAGT</sequence>
<keyword evidence="6" id="KW-1185">Reference proteome</keyword>
<evidence type="ECO:0000313" key="5">
    <source>
        <dbReference type="EMBL" id="GEP42398.1"/>
    </source>
</evidence>
<dbReference type="SUPFAM" id="SSF55785">
    <property type="entry name" value="PYP-like sensor domain (PAS domain)"/>
    <property type="match status" value="1"/>
</dbReference>
<dbReference type="Gene3D" id="1.10.10.60">
    <property type="entry name" value="Homeodomain-like"/>
    <property type="match status" value="2"/>
</dbReference>
<dbReference type="InterPro" id="IPR018062">
    <property type="entry name" value="HTH_AraC-typ_CS"/>
</dbReference>
<dbReference type="PRINTS" id="PR00032">
    <property type="entry name" value="HTHARAC"/>
</dbReference>
<dbReference type="Gene3D" id="3.30.450.20">
    <property type="entry name" value="PAS domain"/>
    <property type="match status" value="1"/>
</dbReference>
<dbReference type="SUPFAM" id="SSF46689">
    <property type="entry name" value="Homeodomain-like"/>
    <property type="match status" value="2"/>
</dbReference>
<keyword evidence="2" id="KW-0238">DNA-binding</keyword>
<dbReference type="GO" id="GO:0043565">
    <property type="term" value="F:sequence-specific DNA binding"/>
    <property type="evidence" value="ECO:0007669"/>
    <property type="project" value="InterPro"/>
</dbReference>
<gene>
    <name evidence="5" type="ORF">BGE01nite_16890</name>
</gene>
<dbReference type="PANTHER" id="PTHR43280">
    <property type="entry name" value="ARAC-FAMILY TRANSCRIPTIONAL REGULATOR"/>
    <property type="match status" value="1"/>
</dbReference>
<dbReference type="OrthoDB" id="9776408at2"/>
<keyword evidence="3" id="KW-0804">Transcription</keyword>
<evidence type="ECO:0000256" key="3">
    <source>
        <dbReference type="ARBA" id="ARBA00023163"/>
    </source>
</evidence>
<dbReference type="Pfam" id="PF12833">
    <property type="entry name" value="HTH_18"/>
    <property type="match status" value="1"/>
</dbReference>
<dbReference type="InterPro" id="IPR035965">
    <property type="entry name" value="PAS-like_dom_sf"/>
</dbReference>
<evidence type="ECO:0000256" key="2">
    <source>
        <dbReference type="ARBA" id="ARBA00023125"/>
    </source>
</evidence>
<keyword evidence="1" id="KW-0805">Transcription regulation</keyword>
<protein>
    <submittedName>
        <fullName evidence="5">AraC family transcriptional regulator</fullName>
    </submittedName>
</protein>
<dbReference type="EMBL" id="BKAG01000009">
    <property type="protein sequence ID" value="GEP42398.1"/>
    <property type="molecule type" value="Genomic_DNA"/>
</dbReference>
<dbReference type="SMART" id="SM00342">
    <property type="entry name" value="HTH_ARAC"/>
    <property type="match status" value="1"/>
</dbReference>
<dbReference type="Proteomes" id="UP000321577">
    <property type="component" value="Unassembled WGS sequence"/>
</dbReference>
<evidence type="ECO:0000256" key="1">
    <source>
        <dbReference type="ARBA" id="ARBA00023015"/>
    </source>
</evidence>
<reference evidence="5 6" key="1">
    <citation type="submission" date="2019-07" db="EMBL/GenBank/DDBJ databases">
        <title>Whole genome shotgun sequence of Brevifollis gellanilyticus NBRC 108608.</title>
        <authorList>
            <person name="Hosoyama A."/>
            <person name="Uohara A."/>
            <person name="Ohji S."/>
            <person name="Ichikawa N."/>
        </authorList>
    </citation>
    <scope>NUCLEOTIDE SEQUENCE [LARGE SCALE GENOMIC DNA]</scope>
    <source>
        <strain evidence="5 6">NBRC 108608</strain>
    </source>
</reference>
<organism evidence="5 6">
    <name type="scientific">Brevifollis gellanilyticus</name>
    <dbReference type="NCBI Taxonomy" id="748831"/>
    <lineage>
        <taxon>Bacteria</taxon>
        <taxon>Pseudomonadati</taxon>
        <taxon>Verrucomicrobiota</taxon>
        <taxon>Verrucomicrobiia</taxon>
        <taxon>Verrucomicrobiales</taxon>
        <taxon>Verrucomicrobiaceae</taxon>
    </lineage>
</organism>
<proteinExistence type="predicted"/>